<evidence type="ECO:0000313" key="2">
    <source>
        <dbReference type="Proteomes" id="UP000309997"/>
    </source>
</evidence>
<dbReference type="EMBL" id="RCHU02000001">
    <property type="protein sequence ID" value="KAL3611990.1"/>
    <property type="molecule type" value="Genomic_DNA"/>
</dbReference>
<protein>
    <submittedName>
        <fullName evidence="1">Uncharacterized protein</fullName>
    </submittedName>
</protein>
<proteinExistence type="predicted"/>
<keyword evidence="2" id="KW-1185">Reference proteome</keyword>
<organism evidence="1 2">
    <name type="scientific">Populus alba</name>
    <name type="common">White poplar</name>
    <dbReference type="NCBI Taxonomy" id="43335"/>
    <lineage>
        <taxon>Eukaryota</taxon>
        <taxon>Viridiplantae</taxon>
        <taxon>Streptophyta</taxon>
        <taxon>Embryophyta</taxon>
        <taxon>Tracheophyta</taxon>
        <taxon>Spermatophyta</taxon>
        <taxon>Magnoliopsida</taxon>
        <taxon>eudicotyledons</taxon>
        <taxon>Gunneridae</taxon>
        <taxon>Pentapetalae</taxon>
        <taxon>rosids</taxon>
        <taxon>fabids</taxon>
        <taxon>Malpighiales</taxon>
        <taxon>Salicaceae</taxon>
        <taxon>Saliceae</taxon>
        <taxon>Populus</taxon>
    </lineage>
</organism>
<reference evidence="1 2" key="1">
    <citation type="journal article" date="2024" name="Plant Biotechnol. J.">
        <title>Genome and CRISPR/Cas9 system of a widespread forest tree (Populus alba) in the world.</title>
        <authorList>
            <person name="Liu Y.J."/>
            <person name="Jiang P.F."/>
            <person name="Han X.M."/>
            <person name="Li X.Y."/>
            <person name="Wang H.M."/>
            <person name="Wang Y.J."/>
            <person name="Wang X.X."/>
            <person name="Zeng Q.Y."/>
        </authorList>
    </citation>
    <scope>NUCLEOTIDE SEQUENCE [LARGE SCALE GENOMIC DNA]</scope>
    <source>
        <strain evidence="2">cv. PAL-ZL1</strain>
    </source>
</reference>
<dbReference type="Proteomes" id="UP000309997">
    <property type="component" value="Unassembled WGS sequence"/>
</dbReference>
<gene>
    <name evidence="1" type="ORF">D5086_003010</name>
</gene>
<accession>A0ACC4D3E1</accession>
<evidence type="ECO:0000313" key="1">
    <source>
        <dbReference type="EMBL" id="KAL3611990.1"/>
    </source>
</evidence>
<comment type="caution">
    <text evidence="1">The sequence shown here is derived from an EMBL/GenBank/DDBJ whole genome shotgun (WGS) entry which is preliminary data.</text>
</comment>
<sequence>MALSTLQQLLKKSPPHSRILASLQNTHLLQSPNANPPVNSHHLETKPTENNSTIDGRPFLFGSSKVENLTHLNPWFFSPISPVQIFSYQNLSSGSAQDGSNDDDSGMWADSWITCPWELNESVETIYLHSQAFSFLCCPYGGNGDDIAFTEYHAPSVISNTAVCLDIVKGCRVAVSSVNHFYKMMKAFRSIDWGTCNMNYGSLFVVFKKSVLMGLGVWKRENVKHETQRLIEKIELVQEDAMLKV</sequence>
<name>A0ACC4D3E1_POPAL</name>